<sequence length="47" mass="5443">MSEDQKNDEQAPAELEIDDIQEELSEQEMQDVNGGWGPDVRIKRRGR</sequence>
<dbReference type="AlphaFoldDB" id="A0A7W5B5J9"/>
<dbReference type="RefSeq" id="WP_183604782.1">
    <property type="nucleotide sequence ID" value="NZ_JACHXK010000044.1"/>
</dbReference>
<dbReference type="NCBIfam" id="TIGR03949">
    <property type="entry name" value="bact_IIb_cerein"/>
    <property type="match status" value="1"/>
</dbReference>
<dbReference type="InterPro" id="IPR023991">
    <property type="entry name" value="Bacteriocin_IIb_lactobn/cerein"/>
</dbReference>
<evidence type="ECO:0000313" key="3">
    <source>
        <dbReference type="Proteomes" id="UP000570361"/>
    </source>
</evidence>
<name>A0A7W5B5J9_9BACL</name>
<evidence type="ECO:0000313" key="2">
    <source>
        <dbReference type="EMBL" id="MBB3114773.1"/>
    </source>
</evidence>
<dbReference type="EMBL" id="JACHXK010000044">
    <property type="protein sequence ID" value="MBB3114773.1"/>
    <property type="molecule type" value="Genomic_DNA"/>
</dbReference>
<gene>
    <name evidence="2" type="ORF">FHS18_006933</name>
</gene>
<reference evidence="2 3" key="1">
    <citation type="submission" date="2020-08" db="EMBL/GenBank/DDBJ databases">
        <title>Genomic Encyclopedia of Type Strains, Phase III (KMG-III): the genomes of soil and plant-associated and newly described type strains.</title>
        <authorList>
            <person name="Whitman W."/>
        </authorList>
    </citation>
    <scope>NUCLEOTIDE SEQUENCE [LARGE SCALE GENOMIC DNA]</scope>
    <source>
        <strain evidence="2 3">CECT 5862</strain>
    </source>
</reference>
<accession>A0A7W5B5J9</accession>
<dbReference type="Proteomes" id="UP000570361">
    <property type="component" value="Unassembled WGS sequence"/>
</dbReference>
<protein>
    <submittedName>
        <fullName evidence="2">Uncharacterized protein</fullName>
    </submittedName>
</protein>
<organism evidence="2 3">
    <name type="scientific">Paenibacillus phyllosphaerae</name>
    <dbReference type="NCBI Taxonomy" id="274593"/>
    <lineage>
        <taxon>Bacteria</taxon>
        <taxon>Bacillati</taxon>
        <taxon>Bacillota</taxon>
        <taxon>Bacilli</taxon>
        <taxon>Bacillales</taxon>
        <taxon>Paenibacillaceae</taxon>
        <taxon>Paenibacillus</taxon>
    </lineage>
</organism>
<comment type="caution">
    <text evidence="2">The sequence shown here is derived from an EMBL/GenBank/DDBJ whole genome shotgun (WGS) entry which is preliminary data.</text>
</comment>
<evidence type="ECO:0000256" key="1">
    <source>
        <dbReference type="SAM" id="MobiDB-lite"/>
    </source>
</evidence>
<feature type="region of interest" description="Disordered" evidence="1">
    <location>
        <begin position="24"/>
        <end position="47"/>
    </location>
</feature>
<keyword evidence="3" id="KW-1185">Reference proteome</keyword>
<proteinExistence type="predicted"/>